<name>A0A6A7B1I8_9PLEO</name>
<dbReference type="EMBL" id="MU006312">
    <property type="protein sequence ID" value="KAF2849386.1"/>
    <property type="molecule type" value="Genomic_DNA"/>
</dbReference>
<sequence>MGDANTCPGVARRVLACLVPFLGSPRCLAGRGTARDNAAVDGRFAFAQWRVLRHGRLMLVLASNARCVQTYDLATNPALEPWRRLNVITRKREPRRTPRTTWHRQPCLHKRRRSTVITLTAGLTKLLLAMDSTSQARPPRAAALLRPVTTRLAWRFQDSRPRRCHFSMGGRSIIFSSHSCVPRCTSL</sequence>
<gene>
    <name evidence="1" type="ORF">T440DRAFT_136060</name>
</gene>
<protein>
    <submittedName>
        <fullName evidence="1">Uncharacterized protein</fullName>
    </submittedName>
</protein>
<reference evidence="1" key="1">
    <citation type="submission" date="2020-01" db="EMBL/GenBank/DDBJ databases">
        <authorList>
            <consortium name="DOE Joint Genome Institute"/>
            <person name="Haridas S."/>
            <person name="Albert R."/>
            <person name="Binder M."/>
            <person name="Bloem J."/>
            <person name="Labutti K."/>
            <person name="Salamov A."/>
            <person name="Andreopoulos B."/>
            <person name="Baker S.E."/>
            <person name="Barry K."/>
            <person name="Bills G."/>
            <person name="Bluhm B.H."/>
            <person name="Cannon C."/>
            <person name="Castanera R."/>
            <person name="Culley D.E."/>
            <person name="Daum C."/>
            <person name="Ezra D."/>
            <person name="Gonzalez J.B."/>
            <person name="Henrissat B."/>
            <person name="Kuo A."/>
            <person name="Liang C."/>
            <person name="Lipzen A."/>
            <person name="Lutzoni F."/>
            <person name="Magnuson J."/>
            <person name="Mondo S."/>
            <person name="Nolan M."/>
            <person name="Ohm R."/>
            <person name="Pangilinan J."/>
            <person name="Park H.-J."/>
            <person name="Ramirez L."/>
            <person name="Alfaro M."/>
            <person name="Sun H."/>
            <person name="Tritt A."/>
            <person name="Yoshinaga Y."/>
            <person name="Zwiers L.-H."/>
            <person name="Turgeon B.G."/>
            <person name="Goodwin S.B."/>
            <person name="Spatafora J.W."/>
            <person name="Crous P.W."/>
            <person name="Grigoriev I.V."/>
        </authorList>
    </citation>
    <scope>NUCLEOTIDE SEQUENCE</scope>
    <source>
        <strain evidence="1">IPT5</strain>
    </source>
</reference>
<organism evidence="1 2">
    <name type="scientific">Plenodomus tracheiphilus IPT5</name>
    <dbReference type="NCBI Taxonomy" id="1408161"/>
    <lineage>
        <taxon>Eukaryota</taxon>
        <taxon>Fungi</taxon>
        <taxon>Dikarya</taxon>
        <taxon>Ascomycota</taxon>
        <taxon>Pezizomycotina</taxon>
        <taxon>Dothideomycetes</taxon>
        <taxon>Pleosporomycetidae</taxon>
        <taxon>Pleosporales</taxon>
        <taxon>Pleosporineae</taxon>
        <taxon>Leptosphaeriaceae</taxon>
        <taxon>Plenodomus</taxon>
    </lineage>
</organism>
<proteinExistence type="predicted"/>
<accession>A0A6A7B1I8</accession>
<evidence type="ECO:0000313" key="1">
    <source>
        <dbReference type="EMBL" id="KAF2849386.1"/>
    </source>
</evidence>
<evidence type="ECO:0000313" key="2">
    <source>
        <dbReference type="Proteomes" id="UP000799423"/>
    </source>
</evidence>
<dbReference type="Proteomes" id="UP000799423">
    <property type="component" value="Unassembled WGS sequence"/>
</dbReference>
<dbReference type="AlphaFoldDB" id="A0A6A7B1I8"/>
<keyword evidence="2" id="KW-1185">Reference proteome</keyword>